<sequence>MDEYDHIRLKAVKRQIKITILHQQDMLKTIDKLLEKKVEE</sequence>
<name>A0A0F9A5D2_9ZZZZ</name>
<gene>
    <name evidence="1" type="ORF">LCGC14_2954900</name>
</gene>
<protein>
    <submittedName>
        <fullName evidence="1">Uncharacterized protein</fullName>
    </submittedName>
</protein>
<evidence type="ECO:0000313" key="1">
    <source>
        <dbReference type="EMBL" id="KKK67356.1"/>
    </source>
</evidence>
<proteinExistence type="predicted"/>
<dbReference type="EMBL" id="LAZR01059655">
    <property type="protein sequence ID" value="KKK67356.1"/>
    <property type="molecule type" value="Genomic_DNA"/>
</dbReference>
<dbReference type="AlphaFoldDB" id="A0A0F9A5D2"/>
<organism evidence="1">
    <name type="scientific">marine sediment metagenome</name>
    <dbReference type="NCBI Taxonomy" id="412755"/>
    <lineage>
        <taxon>unclassified sequences</taxon>
        <taxon>metagenomes</taxon>
        <taxon>ecological metagenomes</taxon>
    </lineage>
</organism>
<comment type="caution">
    <text evidence="1">The sequence shown here is derived from an EMBL/GenBank/DDBJ whole genome shotgun (WGS) entry which is preliminary data.</text>
</comment>
<accession>A0A0F9A5D2</accession>
<reference evidence="1" key="1">
    <citation type="journal article" date="2015" name="Nature">
        <title>Complex archaea that bridge the gap between prokaryotes and eukaryotes.</title>
        <authorList>
            <person name="Spang A."/>
            <person name="Saw J.H."/>
            <person name="Jorgensen S.L."/>
            <person name="Zaremba-Niedzwiedzka K."/>
            <person name="Martijn J."/>
            <person name="Lind A.E."/>
            <person name="van Eijk R."/>
            <person name="Schleper C."/>
            <person name="Guy L."/>
            <person name="Ettema T.J."/>
        </authorList>
    </citation>
    <scope>NUCLEOTIDE SEQUENCE</scope>
</reference>